<evidence type="ECO:0000313" key="2">
    <source>
        <dbReference type="EMBL" id="OGY64643.1"/>
    </source>
</evidence>
<evidence type="ECO:0000313" key="3">
    <source>
        <dbReference type="Proteomes" id="UP000177960"/>
    </source>
</evidence>
<organism evidence="2 3">
    <name type="scientific">Candidatus Harrisonbacteria bacterium RIFCSPHIGHO2_02_FULL_42_16</name>
    <dbReference type="NCBI Taxonomy" id="1798404"/>
    <lineage>
        <taxon>Bacteria</taxon>
        <taxon>Candidatus Harrisoniibacteriota</taxon>
    </lineage>
</organism>
<comment type="caution">
    <text evidence="2">The sequence shown here is derived from an EMBL/GenBank/DDBJ whole genome shotgun (WGS) entry which is preliminary data.</text>
</comment>
<name>A0A1G1ZJ66_9BACT</name>
<gene>
    <name evidence="2" type="ORF">A3B92_00125</name>
</gene>
<dbReference type="AlphaFoldDB" id="A0A1G1ZJ66"/>
<dbReference type="Proteomes" id="UP000177960">
    <property type="component" value="Unassembled WGS sequence"/>
</dbReference>
<proteinExistence type="predicted"/>
<reference evidence="2 3" key="1">
    <citation type="journal article" date="2016" name="Nat. Commun.">
        <title>Thousands of microbial genomes shed light on interconnected biogeochemical processes in an aquifer system.</title>
        <authorList>
            <person name="Anantharaman K."/>
            <person name="Brown C.T."/>
            <person name="Hug L.A."/>
            <person name="Sharon I."/>
            <person name="Castelle C.J."/>
            <person name="Probst A.J."/>
            <person name="Thomas B.C."/>
            <person name="Singh A."/>
            <person name="Wilkins M.J."/>
            <person name="Karaoz U."/>
            <person name="Brodie E.L."/>
            <person name="Williams K.H."/>
            <person name="Hubbard S.S."/>
            <person name="Banfield J.F."/>
        </authorList>
    </citation>
    <scope>NUCLEOTIDE SEQUENCE [LARGE SCALE GENOMIC DNA]</scope>
</reference>
<protein>
    <submittedName>
        <fullName evidence="2">Uncharacterized protein</fullName>
    </submittedName>
</protein>
<accession>A0A1G1ZJ66</accession>
<dbReference type="STRING" id="1798404.A3B92_00125"/>
<sequence>MVEQNLPLYRWQEYVKPEEPLRYSGWSSKNLEKTVRIIVNGLSSPEVVELVAEEFNSLPPLVRMALTNECNIARNESRSGNKNKGIARLDQRLGGRVLKKTDERLTDRKLITVNGELVSVDQKLNPAVIGATRAYAAGYIPKSQNFSPKERRELRKEKRRQRREQRWVAKE</sequence>
<evidence type="ECO:0000256" key="1">
    <source>
        <dbReference type="SAM" id="MobiDB-lite"/>
    </source>
</evidence>
<dbReference type="EMBL" id="MHJG01000001">
    <property type="protein sequence ID" value="OGY64643.1"/>
    <property type="molecule type" value="Genomic_DNA"/>
</dbReference>
<feature type="region of interest" description="Disordered" evidence="1">
    <location>
        <begin position="145"/>
        <end position="171"/>
    </location>
</feature>